<feature type="region of interest" description="Disordered" evidence="1">
    <location>
        <begin position="1"/>
        <end position="33"/>
    </location>
</feature>
<protein>
    <submittedName>
        <fullName evidence="2">Uncharacterized protein</fullName>
    </submittedName>
</protein>
<gene>
    <name evidence="2" type="ORF">NDU88_001930</name>
</gene>
<feature type="compositionally biased region" description="Basic and acidic residues" evidence="1">
    <location>
        <begin position="92"/>
        <end position="105"/>
    </location>
</feature>
<comment type="caution">
    <text evidence="2">The sequence shown here is derived from an EMBL/GenBank/DDBJ whole genome shotgun (WGS) entry which is preliminary data.</text>
</comment>
<evidence type="ECO:0000313" key="2">
    <source>
        <dbReference type="EMBL" id="KAJ1161444.1"/>
    </source>
</evidence>
<accession>A0AAV7S8S1</accession>
<dbReference type="Proteomes" id="UP001066276">
    <property type="component" value="Chromosome 4_2"/>
</dbReference>
<proteinExistence type="predicted"/>
<keyword evidence="3" id="KW-1185">Reference proteome</keyword>
<name>A0AAV7S8S1_PLEWA</name>
<sequence>MGRHPGQIDKERERRPVWGTRAPAEPGENLAERVGSVLRAPRPGACLCAGAGSRGERVSGRVAGHATAHRLRRSRPTAAGKARQPPSCPEATGERRGSRGADRGAGRPLRRKTLCSRGHRRWSDDGLGCGRAFCPLPLELEEANGRRLEQERARP</sequence>
<reference evidence="2" key="1">
    <citation type="journal article" date="2022" name="bioRxiv">
        <title>Sequencing and chromosome-scale assembly of the giantPleurodeles waltlgenome.</title>
        <authorList>
            <person name="Brown T."/>
            <person name="Elewa A."/>
            <person name="Iarovenko S."/>
            <person name="Subramanian E."/>
            <person name="Araus A.J."/>
            <person name="Petzold A."/>
            <person name="Susuki M."/>
            <person name="Suzuki K.-i.T."/>
            <person name="Hayashi T."/>
            <person name="Toyoda A."/>
            <person name="Oliveira C."/>
            <person name="Osipova E."/>
            <person name="Leigh N.D."/>
            <person name="Simon A."/>
            <person name="Yun M.H."/>
        </authorList>
    </citation>
    <scope>NUCLEOTIDE SEQUENCE</scope>
    <source>
        <strain evidence="2">20211129_DDA</strain>
        <tissue evidence="2">Liver</tissue>
    </source>
</reference>
<dbReference type="AlphaFoldDB" id="A0AAV7S8S1"/>
<organism evidence="2 3">
    <name type="scientific">Pleurodeles waltl</name>
    <name type="common">Iberian ribbed newt</name>
    <dbReference type="NCBI Taxonomy" id="8319"/>
    <lineage>
        <taxon>Eukaryota</taxon>
        <taxon>Metazoa</taxon>
        <taxon>Chordata</taxon>
        <taxon>Craniata</taxon>
        <taxon>Vertebrata</taxon>
        <taxon>Euteleostomi</taxon>
        <taxon>Amphibia</taxon>
        <taxon>Batrachia</taxon>
        <taxon>Caudata</taxon>
        <taxon>Salamandroidea</taxon>
        <taxon>Salamandridae</taxon>
        <taxon>Pleurodelinae</taxon>
        <taxon>Pleurodeles</taxon>
    </lineage>
</organism>
<evidence type="ECO:0000256" key="1">
    <source>
        <dbReference type="SAM" id="MobiDB-lite"/>
    </source>
</evidence>
<feature type="region of interest" description="Disordered" evidence="1">
    <location>
        <begin position="50"/>
        <end position="128"/>
    </location>
</feature>
<evidence type="ECO:0000313" key="3">
    <source>
        <dbReference type="Proteomes" id="UP001066276"/>
    </source>
</evidence>
<feature type="compositionally biased region" description="Basic and acidic residues" evidence="1">
    <location>
        <begin position="1"/>
        <end position="16"/>
    </location>
</feature>
<feature type="compositionally biased region" description="Basic residues" evidence="1">
    <location>
        <begin position="108"/>
        <end position="120"/>
    </location>
</feature>
<dbReference type="EMBL" id="JANPWB010000008">
    <property type="protein sequence ID" value="KAJ1161444.1"/>
    <property type="molecule type" value="Genomic_DNA"/>
</dbReference>